<sequence>MKIDAGIMVNNPAEAGPAIKQLEDSGYDGAYSFEGAHDPFLPLVAAATNTSRIELITSIAVAFARNPMTLANIGYDLNLVSKGRFILGLGSQIKPHITKRFSMPWSHPAARMKEMVEAINAIWDCWQNGTKLNYRGKFYTHTLMTPFFNPGPNPYGLPKIYVAAVGPLMTQAVSESADGLLAHPFNSPKYINDVTLPIIHKGLETTGKTKDQFDLSVSVMTGIGATEETHQQAVKACREQVAFYASTPNYKAVLETHGLGHLSEELNKLSKQGKWMEMGDAIDDETLRTFAVIEETPEALAREIKNRYGTIGQRIAPVLYSGDLDLAAKVLAALKTD</sequence>
<proteinExistence type="predicted"/>
<dbReference type="Pfam" id="PF00296">
    <property type="entry name" value="Bac_luciferase"/>
    <property type="match status" value="1"/>
</dbReference>
<reference evidence="2" key="1">
    <citation type="submission" date="2018-05" db="EMBL/GenBank/DDBJ databases">
        <authorList>
            <person name="Lanie J.A."/>
            <person name="Ng W.-L."/>
            <person name="Kazmierczak K.M."/>
            <person name="Andrzejewski T.M."/>
            <person name="Davidsen T.M."/>
            <person name="Wayne K.J."/>
            <person name="Tettelin H."/>
            <person name="Glass J.I."/>
            <person name="Rusch D."/>
            <person name="Podicherti R."/>
            <person name="Tsui H.-C.T."/>
            <person name="Winkler M.E."/>
        </authorList>
    </citation>
    <scope>NUCLEOTIDE SEQUENCE</scope>
</reference>
<dbReference type="InterPro" id="IPR050564">
    <property type="entry name" value="F420-G6PD/mer"/>
</dbReference>
<dbReference type="SUPFAM" id="SSF51679">
    <property type="entry name" value="Bacterial luciferase-like"/>
    <property type="match status" value="1"/>
</dbReference>
<organism evidence="2">
    <name type="scientific">marine metagenome</name>
    <dbReference type="NCBI Taxonomy" id="408172"/>
    <lineage>
        <taxon>unclassified sequences</taxon>
        <taxon>metagenomes</taxon>
        <taxon>ecological metagenomes</taxon>
    </lineage>
</organism>
<dbReference type="PANTHER" id="PTHR43244">
    <property type="match status" value="1"/>
</dbReference>
<gene>
    <name evidence="2" type="ORF">METZ01_LOCUS89785</name>
</gene>
<protein>
    <recommendedName>
        <fullName evidence="1">Luciferase-like domain-containing protein</fullName>
    </recommendedName>
</protein>
<dbReference type="CDD" id="cd01097">
    <property type="entry name" value="Tetrahydromethanopterin_reductase"/>
    <property type="match status" value="1"/>
</dbReference>
<feature type="domain" description="Luciferase-like" evidence="1">
    <location>
        <begin position="11"/>
        <end position="309"/>
    </location>
</feature>
<dbReference type="EMBL" id="UINC01008195">
    <property type="protein sequence ID" value="SVA36931.1"/>
    <property type="molecule type" value="Genomic_DNA"/>
</dbReference>
<name>A0A381VA99_9ZZZZ</name>
<dbReference type="InterPro" id="IPR011251">
    <property type="entry name" value="Luciferase-like_dom"/>
</dbReference>
<dbReference type="InterPro" id="IPR019919">
    <property type="entry name" value="Lucif-like_OxRdtase_MSMEG_2256"/>
</dbReference>
<dbReference type="PANTHER" id="PTHR43244:SF2">
    <property type="entry name" value="CONSERVED HYPOTHETICAL ALANINE AND PROLINE-RICH PROTEIN"/>
    <property type="match status" value="1"/>
</dbReference>
<dbReference type="AlphaFoldDB" id="A0A381VA99"/>
<dbReference type="InterPro" id="IPR036661">
    <property type="entry name" value="Luciferase-like_sf"/>
</dbReference>
<evidence type="ECO:0000313" key="2">
    <source>
        <dbReference type="EMBL" id="SVA36931.1"/>
    </source>
</evidence>
<dbReference type="GO" id="GO:0016705">
    <property type="term" value="F:oxidoreductase activity, acting on paired donors, with incorporation or reduction of molecular oxygen"/>
    <property type="evidence" value="ECO:0007669"/>
    <property type="project" value="InterPro"/>
</dbReference>
<dbReference type="NCBIfam" id="TIGR03617">
    <property type="entry name" value="F420_MSMEG_2256"/>
    <property type="match status" value="1"/>
</dbReference>
<evidence type="ECO:0000259" key="1">
    <source>
        <dbReference type="Pfam" id="PF00296"/>
    </source>
</evidence>
<accession>A0A381VA99</accession>
<dbReference type="Gene3D" id="3.20.20.30">
    <property type="entry name" value="Luciferase-like domain"/>
    <property type="match status" value="1"/>
</dbReference>